<sequence>MQQLSLETTSSMNTSGVITSSSSKSIVPRNVISLLPERTPEVANDGNAATVATAAAAAAIGAISSNVTAAATGSNSRVNPPNSWWRYFGMNKNKKTSIESL</sequence>
<accession>B4MSC8</accession>
<reference evidence="2 3" key="1">
    <citation type="journal article" date="2007" name="Nature">
        <title>Evolution of genes and genomes on the Drosophila phylogeny.</title>
        <authorList>
            <consortium name="Drosophila 12 Genomes Consortium"/>
            <person name="Clark A.G."/>
            <person name="Eisen M.B."/>
            <person name="Smith D.R."/>
            <person name="Bergman C.M."/>
            <person name="Oliver B."/>
            <person name="Markow T.A."/>
            <person name="Kaufman T.C."/>
            <person name="Kellis M."/>
            <person name="Gelbart W."/>
            <person name="Iyer V.N."/>
            <person name="Pollard D.A."/>
            <person name="Sackton T.B."/>
            <person name="Larracuente A.M."/>
            <person name="Singh N.D."/>
            <person name="Abad J.P."/>
            <person name="Abt D.N."/>
            <person name="Adryan B."/>
            <person name="Aguade M."/>
            <person name="Akashi H."/>
            <person name="Anderson W.W."/>
            <person name="Aquadro C.F."/>
            <person name="Ardell D.H."/>
            <person name="Arguello R."/>
            <person name="Artieri C.G."/>
            <person name="Barbash D.A."/>
            <person name="Barker D."/>
            <person name="Barsanti P."/>
            <person name="Batterham P."/>
            <person name="Batzoglou S."/>
            <person name="Begun D."/>
            <person name="Bhutkar A."/>
            <person name="Blanco E."/>
            <person name="Bosak S.A."/>
            <person name="Bradley R.K."/>
            <person name="Brand A.D."/>
            <person name="Brent M.R."/>
            <person name="Brooks A.N."/>
            <person name="Brown R.H."/>
            <person name="Butlin R.K."/>
            <person name="Caggese C."/>
            <person name="Calvi B.R."/>
            <person name="Bernardo de Carvalho A."/>
            <person name="Caspi A."/>
            <person name="Castrezana S."/>
            <person name="Celniker S.E."/>
            <person name="Chang J.L."/>
            <person name="Chapple C."/>
            <person name="Chatterji S."/>
            <person name="Chinwalla A."/>
            <person name="Civetta A."/>
            <person name="Clifton S.W."/>
            <person name="Comeron J.M."/>
            <person name="Costello J.C."/>
            <person name="Coyne J.A."/>
            <person name="Daub J."/>
            <person name="David R.G."/>
            <person name="Delcher A.L."/>
            <person name="Delehaunty K."/>
            <person name="Do C.B."/>
            <person name="Ebling H."/>
            <person name="Edwards K."/>
            <person name="Eickbush T."/>
            <person name="Evans J.D."/>
            <person name="Filipski A."/>
            <person name="Findeiss S."/>
            <person name="Freyhult E."/>
            <person name="Fulton L."/>
            <person name="Fulton R."/>
            <person name="Garcia A.C."/>
            <person name="Gardiner A."/>
            <person name="Garfield D.A."/>
            <person name="Garvin B.E."/>
            <person name="Gibson G."/>
            <person name="Gilbert D."/>
            <person name="Gnerre S."/>
            <person name="Godfrey J."/>
            <person name="Good R."/>
            <person name="Gotea V."/>
            <person name="Gravely B."/>
            <person name="Greenberg A.J."/>
            <person name="Griffiths-Jones S."/>
            <person name="Gross S."/>
            <person name="Guigo R."/>
            <person name="Gustafson E.A."/>
            <person name="Haerty W."/>
            <person name="Hahn M.W."/>
            <person name="Halligan D.L."/>
            <person name="Halpern A.L."/>
            <person name="Halter G.M."/>
            <person name="Han M.V."/>
            <person name="Heger A."/>
            <person name="Hillier L."/>
            <person name="Hinrichs A.S."/>
            <person name="Holmes I."/>
            <person name="Hoskins R.A."/>
            <person name="Hubisz M.J."/>
            <person name="Hultmark D."/>
            <person name="Huntley M.A."/>
            <person name="Jaffe D.B."/>
            <person name="Jagadeeshan S."/>
            <person name="Jeck W.R."/>
            <person name="Johnson J."/>
            <person name="Jones C.D."/>
            <person name="Jordan W.C."/>
            <person name="Karpen G.H."/>
            <person name="Kataoka E."/>
            <person name="Keightley P.D."/>
            <person name="Kheradpour P."/>
            <person name="Kirkness E.F."/>
            <person name="Koerich L.B."/>
            <person name="Kristiansen K."/>
            <person name="Kudrna D."/>
            <person name="Kulathinal R.J."/>
            <person name="Kumar S."/>
            <person name="Kwok R."/>
            <person name="Lander E."/>
            <person name="Langley C.H."/>
            <person name="Lapoint R."/>
            <person name="Lazzaro B.P."/>
            <person name="Lee S.J."/>
            <person name="Levesque L."/>
            <person name="Li R."/>
            <person name="Lin C.F."/>
            <person name="Lin M.F."/>
            <person name="Lindblad-Toh K."/>
            <person name="Llopart A."/>
            <person name="Long M."/>
            <person name="Low L."/>
            <person name="Lozovsky E."/>
            <person name="Lu J."/>
            <person name="Luo M."/>
            <person name="Machado C.A."/>
            <person name="Makalowski W."/>
            <person name="Marzo M."/>
            <person name="Matsuda M."/>
            <person name="Matzkin L."/>
            <person name="McAllister B."/>
            <person name="McBride C.S."/>
            <person name="McKernan B."/>
            <person name="McKernan K."/>
            <person name="Mendez-Lago M."/>
            <person name="Minx P."/>
            <person name="Mollenhauer M.U."/>
            <person name="Montooth K."/>
            <person name="Mount S.M."/>
            <person name="Mu X."/>
            <person name="Myers E."/>
            <person name="Negre B."/>
            <person name="Newfeld S."/>
            <person name="Nielsen R."/>
            <person name="Noor M.A."/>
            <person name="O'Grady P."/>
            <person name="Pachter L."/>
            <person name="Papaceit M."/>
            <person name="Parisi M.J."/>
            <person name="Parisi M."/>
            <person name="Parts L."/>
            <person name="Pedersen J.S."/>
            <person name="Pesole G."/>
            <person name="Phillippy A.M."/>
            <person name="Ponting C.P."/>
            <person name="Pop M."/>
            <person name="Porcelli D."/>
            <person name="Powell J.R."/>
            <person name="Prohaska S."/>
            <person name="Pruitt K."/>
            <person name="Puig M."/>
            <person name="Quesneville H."/>
            <person name="Ram K.R."/>
            <person name="Rand D."/>
            <person name="Rasmussen M.D."/>
            <person name="Reed L.K."/>
            <person name="Reenan R."/>
            <person name="Reily A."/>
            <person name="Remington K.A."/>
            <person name="Rieger T.T."/>
            <person name="Ritchie M.G."/>
            <person name="Robin C."/>
            <person name="Rogers Y.H."/>
            <person name="Rohde C."/>
            <person name="Rozas J."/>
            <person name="Rubenfield M.J."/>
            <person name="Ruiz A."/>
            <person name="Russo S."/>
            <person name="Salzberg S.L."/>
            <person name="Sanchez-Gracia A."/>
            <person name="Saranga D.J."/>
            <person name="Sato H."/>
            <person name="Schaeffer S.W."/>
            <person name="Schatz M.C."/>
            <person name="Schlenke T."/>
            <person name="Schwartz R."/>
            <person name="Segarra C."/>
            <person name="Singh R.S."/>
            <person name="Sirot L."/>
            <person name="Sirota M."/>
            <person name="Sisneros N.B."/>
            <person name="Smith C.D."/>
            <person name="Smith T.F."/>
            <person name="Spieth J."/>
            <person name="Stage D.E."/>
            <person name="Stark A."/>
            <person name="Stephan W."/>
            <person name="Strausberg R.L."/>
            <person name="Strempel S."/>
            <person name="Sturgill D."/>
            <person name="Sutton G."/>
            <person name="Sutton G.G."/>
            <person name="Tao W."/>
            <person name="Teichmann S."/>
            <person name="Tobari Y.N."/>
            <person name="Tomimura Y."/>
            <person name="Tsolas J.M."/>
            <person name="Valente V.L."/>
            <person name="Venter E."/>
            <person name="Venter J.C."/>
            <person name="Vicario S."/>
            <person name="Vieira F.G."/>
            <person name="Vilella A.J."/>
            <person name="Villasante A."/>
            <person name="Walenz B."/>
            <person name="Wang J."/>
            <person name="Wasserman M."/>
            <person name="Watts T."/>
            <person name="Wilson D."/>
            <person name="Wilson R.K."/>
            <person name="Wing R.A."/>
            <person name="Wolfner M.F."/>
            <person name="Wong A."/>
            <person name="Wong G.K."/>
            <person name="Wu C.I."/>
            <person name="Wu G."/>
            <person name="Yamamoto D."/>
            <person name="Yang H.P."/>
            <person name="Yang S.P."/>
            <person name="Yorke J.A."/>
            <person name="Yoshida K."/>
            <person name="Zdobnov E."/>
            <person name="Zhang P."/>
            <person name="Zhang Y."/>
            <person name="Zimin A.V."/>
            <person name="Baldwin J."/>
            <person name="Abdouelleil A."/>
            <person name="Abdulkadir J."/>
            <person name="Abebe A."/>
            <person name="Abera B."/>
            <person name="Abreu J."/>
            <person name="Acer S.C."/>
            <person name="Aftuck L."/>
            <person name="Alexander A."/>
            <person name="An P."/>
            <person name="Anderson E."/>
            <person name="Anderson S."/>
            <person name="Arachi H."/>
            <person name="Azer M."/>
            <person name="Bachantsang P."/>
            <person name="Barry A."/>
            <person name="Bayul T."/>
            <person name="Berlin A."/>
            <person name="Bessette D."/>
            <person name="Bloom T."/>
            <person name="Blye J."/>
            <person name="Boguslavskiy L."/>
            <person name="Bonnet C."/>
            <person name="Boukhgalter B."/>
            <person name="Bourzgui I."/>
            <person name="Brown A."/>
            <person name="Cahill P."/>
            <person name="Channer S."/>
            <person name="Cheshatsang Y."/>
            <person name="Chuda L."/>
            <person name="Citroen M."/>
            <person name="Collymore A."/>
            <person name="Cooke P."/>
            <person name="Costello M."/>
            <person name="D'Aco K."/>
            <person name="Daza R."/>
            <person name="De Haan G."/>
            <person name="DeGray S."/>
            <person name="DeMaso C."/>
            <person name="Dhargay N."/>
            <person name="Dooley K."/>
            <person name="Dooley E."/>
            <person name="Doricent M."/>
            <person name="Dorje P."/>
            <person name="Dorjee K."/>
            <person name="Dupes A."/>
            <person name="Elong R."/>
            <person name="Falk J."/>
            <person name="Farina A."/>
            <person name="Faro S."/>
            <person name="Ferguson D."/>
            <person name="Fisher S."/>
            <person name="Foley C.D."/>
            <person name="Franke A."/>
            <person name="Friedrich D."/>
            <person name="Gadbois L."/>
            <person name="Gearin G."/>
            <person name="Gearin C.R."/>
            <person name="Giannoukos G."/>
            <person name="Goode T."/>
            <person name="Graham J."/>
            <person name="Grandbois E."/>
            <person name="Grewal S."/>
            <person name="Gyaltsen K."/>
            <person name="Hafez N."/>
            <person name="Hagos B."/>
            <person name="Hall J."/>
            <person name="Henson C."/>
            <person name="Hollinger A."/>
            <person name="Honan T."/>
            <person name="Huard M.D."/>
            <person name="Hughes L."/>
            <person name="Hurhula B."/>
            <person name="Husby M.E."/>
            <person name="Kamat A."/>
            <person name="Kanga B."/>
            <person name="Kashin S."/>
            <person name="Khazanovich D."/>
            <person name="Kisner P."/>
            <person name="Lance K."/>
            <person name="Lara M."/>
            <person name="Lee W."/>
            <person name="Lennon N."/>
            <person name="Letendre F."/>
            <person name="LeVine R."/>
            <person name="Lipovsky A."/>
            <person name="Liu X."/>
            <person name="Liu J."/>
            <person name="Liu S."/>
            <person name="Lokyitsang T."/>
            <person name="Lokyitsang Y."/>
            <person name="Lubonja R."/>
            <person name="Lui A."/>
            <person name="MacDonald P."/>
            <person name="Magnisalis V."/>
            <person name="Maru K."/>
            <person name="Matthews C."/>
            <person name="McCusker W."/>
            <person name="McDonough S."/>
            <person name="Mehta T."/>
            <person name="Meldrim J."/>
            <person name="Meneus L."/>
            <person name="Mihai O."/>
            <person name="Mihalev A."/>
            <person name="Mihova T."/>
            <person name="Mittelman R."/>
            <person name="Mlenga V."/>
            <person name="Montmayeur A."/>
            <person name="Mulrain L."/>
            <person name="Navidi A."/>
            <person name="Naylor J."/>
            <person name="Negash T."/>
            <person name="Nguyen T."/>
            <person name="Nguyen N."/>
            <person name="Nicol R."/>
            <person name="Norbu C."/>
            <person name="Norbu N."/>
            <person name="Novod N."/>
            <person name="O'Neill B."/>
            <person name="Osman S."/>
            <person name="Markiewicz E."/>
            <person name="Oyono O.L."/>
            <person name="Patti C."/>
            <person name="Phunkhang P."/>
            <person name="Pierre F."/>
            <person name="Priest M."/>
            <person name="Raghuraman S."/>
            <person name="Rege F."/>
            <person name="Reyes R."/>
            <person name="Rise C."/>
            <person name="Rogov P."/>
            <person name="Ross K."/>
            <person name="Ryan E."/>
            <person name="Settipalli S."/>
            <person name="Shea T."/>
            <person name="Sherpa N."/>
            <person name="Shi L."/>
            <person name="Shih D."/>
            <person name="Sparrow T."/>
            <person name="Spaulding J."/>
            <person name="Stalker J."/>
            <person name="Stange-Thomann N."/>
            <person name="Stavropoulos S."/>
            <person name="Stone C."/>
            <person name="Strader C."/>
            <person name="Tesfaye S."/>
            <person name="Thomson T."/>
            <person name="Thoulutsang Y."/>
            <person name="Thoulutsang D."/>
            <person name="Topham K."/>
            <person name="Topping I."/>
            <person name="Tsamla T."/>
            <person name="Vassiliev H."/>
            <person name="Vo A."/>
            <person name="Wangchuk T."/>
            <person name="Wangdi T."/>
            <person name="Weiand M."/>
            <person name="Wilkinson J."/>
            <person name="Wilson A."/>
            <person name="Yadav S."/>
            <person name="Young G."/>
            <person name="Yu Q."/>
            <person name="Zembek L."/>
            <person name="Zhong D."/>
            <person name="Zimmer A."/>
            <person name="Zwirko Z."/>
            <person name="Jaffe D.B."/>
            <person name="Alvarez P."/>
            <person name="Brockman W."/>
            <person name="Butler J."/>
            <person name="Chin C."/>
            <person name="Gnerre S."/>
            <person name="Grabherr M."/>
            <person name="Kleber M."/>
            <person name="Mauceli E."/>
            <person name="MacCallum I."/>
        </authorList>
    </citation>
    <scope>NUCLEOTIDE SEQUENCE [LARGE SCALE GENOMIC DNA]</scope>
    <source>
        <strain evidence="3">Tucson 14030-0811.24</strain>
    </source>
</reference>
<gene>
    <name evidence="2" type="primary">Dwil\GK19927</name>
    <name evidence="2" type="ORF">Dwil_GK19927</name>
</gene>
<evidence type="ECO:0000313" key="3">
    <source>
        <dbReference type="Proteomes" id="UP000007798"/>
    </source>
</evidence>
<dbReference type="Proteomes" id="UP000007798">
    <property type="component" value="Unassembled WGS sequence"/>
</dbReference>
<dbReference type="HOGENOM" id="CLU_2294599_0_0_1"/>
<evidence type="ECO:0000313" key="2">
    <source>
        <dbReference type="EMBL" id="EDW75017.1"/>
    </source>
</evidence>
<dbReference type="EMBL" id="CH963851">
    <property type="protein sequence ID" value="EDW75017.1"/>
    <property type="molecule type" value="Genomic_DNA"/>
</dbReference>
<dbReference type="OrthoDB" id="7868526at2759"/>
<name>B4MSC8_DROWI</name>
<organism evidence="2 3">
    <name type="scientific">Drosophila willistoni</name>
    <name type="common">Fruit fly</name>
    <dbReference type="NCBI Taxonomy" id="7260"/>
    <lineage>
        <taxon>Eukaryota</taxon>
        <taxon>Metazoa</taxon>
        <taxon>Ecdysozoa</taxon>
        <taxon>Arthropoda</taxon>
        <taxon>Hexapoda</taxon>
        <taxon>Insecta</taxon>
        <taxon>Pterygota</taxon>
        <taxon>Neoptera</taxon>
        <taxon>Endopterygota</taxon>
        <taxon>Diptera</taxon>
        <taxon>Brachycera</taxon>
        <taxon>Muscomorpha</taxon>
        <taxon>Ephydroidea</taxon>
        <taxon>Drosophilidae</taxon>
        <taxon>Drosophila</taxon>
        <taxon>Sophophora</taxon>
    </lineage>
</organism>
<feature type="region of interest" description="Disordered" evidence="1">
    <location>
        <begin position="1"/>
        <end position="21"/>
    </location>
</feature>
<evidence type="ECO:0000256" key="1">
    <source>
        <dbReference type="SAM" id="MobiDB-lite"/>
    </source>
</evidence>
<protein>
    <submittedName>
        <fullName evidence="2">Uncharacterized protein</fullName>
    </submittedName>
</protein>
<dbReference type="KEGG" id="dwi:6641446"/>
<keyword evidence="3" id="KW-1185">Reference proteome</keyword>
<proteinExistence type="predicted"/>
<feature type="compositionally biased region" description="Low complexity" evidence="1">
    <location>
        <begin position="10"/>
        <end position="21"/>
    </location>
</feature>
<dbReference type="InParanoid" id="B4MSC8"/>
<dbReference type="AlphaFoldDB" id="B4MSC8"/>